<keyword evidence="1" id="KW-1133">Transmembrane helix</keyword>
<evidence type="ECO:0000256" key="1">
    <source>
        <dbReference type="SAM" id="Phobius"/>
    </source>
</evidence>
<feature type="transmembrane region" description="Helical" evidence="1">
    <location>
        <begin position="134"/>
        <end position="152"/>
    </location>
</feature>
<comment type="caution">
    <text evidence="2">The sequence shown here is derived from an EMBL/GenBank/DDBJ whole genome shotgun (WGS) entry which is preliminary data.</text>
</comment>
<proteinExistence type="predicted"/>
<protein>
    <submittedName>
        <fullName evidence="2">Uncharacterized protein</fullName>
    </submittedName>
</protein>
<dbReference type="RefSeq" id="WP_238313610.1">
    <property type="nucleotide sequence ID" value="NZ_BPQV01000014.1"/>
</dbReference>
<keyword evidence="1" id="KW-0472">Membrane</keyword>
<sequence>MHLVGRLLIGAFALLLAIPCGAAVLATGVLLDPATSEALSRLGLVGFFGGLSDLAEGIPPEVAFMALLAFAQALFVLLVLPPTLAAILGEAFGLRALAWYGGASGLFTALLPWLARGGIRPPSGPAAFAAEGRIAAILLLAGTASGLVYWLVAGRGAGRRATPAS</sequence>
<feature type="transmembrane region" description="Helical" evidence="1">
    <location>
        <begin position="62"/>
        <end position="80"/>
    </location>
</feature>
<keyword evidence="3" id="KW-1185">Reference proteome</keyword>
<gene>
    <name evidence="2" type="ORF">LKMONMHP_4161</name>
</gene>
<evidence type="ECO:0000313" key="2">
    <source>
        <dbReference type="EMBL" id="GJE29282.1"/>
    </source>
</evidence>
<feature type="transmembrane region" description="Helical" evidence="1">
    <location>
        <begin position="92"/>
        <end position="114"/>
    </location>
</feature>
<reference evidence="2" key="2">
    <citation type="submission" date="2021-08" db="EMBL/GenBank/DDBJ databases">
        <authorList>
            <person name="Tani A."/>
            <person name="Ola A."/>
            <person name="Ogura Y."/>
            <person name="Katsura K."/>
            <person name="Hayashi T."/>
        </authorList>
    </citation>
    <scope>NUCLEOTIDE SEQUENCE</scope>
    <source>
        <strain evidence="2">NBRC 15689</strain>
    </source>
</reference>
<dbReference type="Proteomes" id="UP001055156">
    <property type="component" value="Unassembled WGS sequence"/>
</dbReference>
<reference evidence="2" key="1">
    <citation type="journal article" date="2021" name="Front. Microbiol.">
        <title>Comprehensive Comparative Genomics and Phenotyping of Methylobacterium Species.</title>
        <authorList>
            <person name="Alessa O."/>
            <person name="Ogura Y."/>
            <person name="Fujitani Y."/>
            <person name="Takami H."/>
            <person name="Hayashi T."/>
            <person name="Sahin N."/>
            <person name="Tani A."/>
        </authorList>
    </citation>
    <scope>NUCLEOTIDE SEQUENCE</scope>
    <source>
        <strain evidence="2">NBRC 15689</strain>
    </source>
</reference>
<dbReference type="EMBL" id="BPQV01000014">
    <property type="protein sequence ID" value="GJE29282.1"/>
    <property type="molecule type" value="Genomic_DNA"/>
</dbReference>
<name>A0ABQ4TFZ2_METOR</name>
<evidence type="ECO:0000313" key="3">
    <source>
        <dbReference type="Proteomes" id="UP001055156"/>
    </source>
</evidence>
<organism evidence="2 3">
    <name type="scientific">Methylobacterium organophilum</name>
    <dbReference type="NCBI Taxonomy" id="410"/>
    <lineage>
        <taxon>Bacteria</taxon>
        <taxon>Pseudomonadati</taxon>
        <taxon>Pseudomonadota</taxon>
        <taxon>Alphaproteobacteria</taxon>
        <taxon>Hyphomicrobiales</taxon>
        <taxon>Methylobacteriaceae</taxon>
        <taxon>Methylobacterium</taxon>
    </lineage>
</organism>
<accession>A0ABQ4TFZ2</accession>
<keyword evidence="1" id="KW-0812">Transmembrane</keyword>